<name>A0A3B0MSP3_9RHOB</name>
<keyword evidence="4" id="KW-1185">Reference proteome</keyword>
<reference evidence="4" key="1">
    <citation type="submission" date="2018-08" db="EMBL/GenBank/DDBJ databases">
        <authorList>
            <person name="Rodrigo-Torres L."/>
            <person name="Arahal R. D."/>
            <person name="Lucena T."/>
        </authorList>
    </citation>
    <scope>NUCLEOTIDE SEQUENCE [LARGE SCALE GENOMIC DNA]</scope>
    <source>
        <strain evidence="4">CECT 7235</strain>
    </source>
</reference>
<dbReference type="SUPFAM" id="SSF56219">
    <property type="entry name" value="DNase I-like"/>
    <property type="match status" value="1"/>
</dbReference>
<accession>A0A3B0MSP3</accession>
<dbReference type="RefSeq" id="WP_121093282.1">
    <property type="nucleotide sequence ID" value="NZ_UIHC01000005.1"/>
</dbReference>
<evidence type="ECO:0000259" key="2">
    <source>
        <dbReference type="Pfam" id="PF03372"/>
    </source>
</evidence>
<proteinExistence type="predicted"/>
<gene>
    <name evidence="3" type="ORF">ROE7235_00707</name>
</gene>
<evidence type="ECO:0000313" key="3">
    <source>
        <dbReference type="EMBL" id="SUZ30976.1"/>
    </source>
</evidence>
<dbReference type="GO" id="GO:0003824">
    <property type="term" value="F:catalytic activity"/>
    <property type="evidence" value="ECO:0007669"/>
    <property type="project" value="InterPro"/>
</dbReference>
<dbReference type="OrthoDB" id="292013at2"/>
<dbReference type="Gene3D" id="3.60.10.10">
    <property type="entry name" value="Endonuclease/exonuclease/phosphatase"/>
    <property type="match status" value="1"/>
</dbReference>
<feature type="region of interest" description="Disordered" evidence="1">
    <location>
        <begin position="264"/>
        <end position="295"/>
    </location>
</feature>
<dbReference type="InterPro" id="IPR005135">
    <property type="entry name" value="Endo/exonuclease/phosphatase"/>
</dbReference>
<dbReference type="AlphaFoldDB" id="A0A3B0MSP3"/>
<protein>
    <recommendedName>
        <fullName evidence="2">Endonuclease/exonuclease/phosphatase domain-containing protein</fullName>
    </recommendedName>
</protein>
<evidence type="ECO:0000313" key="4">
    <source>
        <dbReference type="Proteomes" id="UP000272908"/>
    </source>
</evidence>
<dbReference type="Pfam" id="PF03372">
    <property type="entry name" value="Exo_endo_phos"/>
    <property type="match status" value="1"/>
</dbReference>
<dbReference type="EMBL" id="UIHC01000005">
    <property type="protein sequence ID" value="SUZ30976.1"/>
    <property type="molecule type" value="Genomic_DNA"/>
</dbReference>
<sequence length="355" mass="38530">MIAAANVAADTAADTNLRIAFWRVDFGARGPGDALAQISAERPHTTAMAQVIARLKPDILVLSGVDYDMGNATLGSMRALIGAQGHELRHIFAPVPNAGVPSGMDLNGDGIIHGPDDAYGYGEFAGARALAVLSRYPFDLDTLRDFTRFPWRDLPNAKLYTGATAKALAQHRLPSKAQVELPVAISDQTVLRLLIYHAGPPVFGFHPDRNQNRNHDETAFWVQLLDGQLPYPPPKRPFVLIGGSNLDPFDGDGIHTAMRDLLDHPALQDPQPSSLGGAAQRDPAHLGPPQLDTVNWDEPQGNLRVSYVLPSVDVVVTGAGVWWPLPSDDDAQLLSQTQTRHKPVWVDLSFRARPV</sequence>
<dbReference type="InterPro" id="IPR036691">
    <property type="entry name" value="Endo/exonu/phosph_ase_sf"/>
</dbReference>
<dbReference type="Proteomes" id="UP000272908">
    <property type="component" value="Unassembled WGS sequence"/>
</dbReference>
<organism evidence="3 4">
    <name type="scientific">Roseinatronobacter ekhonensis</name>
    <dbReference type="NCBI Taxonomy" id="254356"/>
    <lineage>
        <taxon>Bacteria</taxon>
        <taxon>Pseudomonadati</taxon>
        <taxon>Pseudomonadota</taxon>
        <taxon>Alphaproteobacteria</taxon>
        <taxon>Rhodobacterales</taxon>
        <taxon>Paracoccaceae</taxon>
        <taxon>Roseinatronobacter</taxon>
    </lineage>
</organism>
<evidence type="ECO:0000256" key="1">
    <source>
        <dbReference type="SAM" id="MobiDB-lite"/>
    </source>
</evidence>
<feature type="domain" description="Endonuclease/exonuclease/phosphatase" evidence="2">
    <location>
        <begin position="39"/>
        <end position="328"/>
    </location>
</feature>